<evidence type="ECO:0000313" key="10">
    <source>
        <dbReference type="Proteomes" id="UP000481858"/>
    </source>
</evidence>
<evidence type="ECO:0000256" key="2">
    <source>
        <dbReference type="ARBA" id="ARBA00012729"/>
    </source>
</evidence>
<dbReference type="SMART" id="SM00270">
    <property type="entry name" value="ChtBD1"/>
    <property type="match status" value="2"/>
</dbReference>
<dbReference type="PANTHER" id="PTHR11177">
    <property type="entry name" value="CHITINASE"/>
    <property type="match status" value="1"/>
</dbReference>
<dbReference type="SMART" id="SM00636">
    <property type="entry name" value="Glyco_18"/>
    <property type="match status" value="1"/>
</dbReference>
<dbReference type="PROSITE" id="PS51910">
    <property type="entry name" value="GH18_2"/>
    <property type="match status" value="1"/>
</dbReference>
<dbReference type="SUPFAM" id="SSF51445">
    <property type="entry name" value="(Trans)glycosidases"/>
    <property type="match status" value="1"/>
</dbReference>
<keyword evidence="10" id="KW-1185">Reference proteome</keyword>
<dbReference type="InterPro" id="IPR029070">
    <property type="entry name" value="Chitinase_insertion_sf"/>
</dbReference>
<protein>
    <recommendedName>
        <fullName evidence="2">chitinase</fullName>
        <ecNumber evidence="2">3.2.1.14</ecNumber>
    </recommendedName>
</protein>
<dbReference type="GO" id="GO:0005975">
    <property type="term" value="P:carbohydrate metabolic process"/>
    <property type="evidence" value="ECO:0007669"/>
    <property type="project" value="InterPro"/>
</dbReference>
<evidence type="ECO:0000313" key="9">
    <source>
        <dbReference type="EMBL" id="KAF2963743.1"/>
    </source>
</evidence>
<dbReference type="GO" id="GO:0008061">
    <property type="term" value="F:chitin binding"/>
    <property type="evidence" value="ECO:0007669"/>
    <property type="project" value="UniProtKB-UniRule"/>
</dbReference>
<dbReference type="Pfam" id="PF00704">
    <property type="entry name" value="Glyco_hydro_18"/>
    <property type="match status" value="1"/>
</dbReference>
<evidence type="ECO:0000256" key="1">
    <source>
        <dbReference type="ARBA" id="ARBA00008682"/>
    </source>
</evidence>
<dbReference type="AlphaFoldDB" id="A0A7C8IL25"/>
<feature type="domain" description="Chitin-binding type-1" evidence="7">
    <location>
        <begin position="105"/>
        <end position="151"/>
    </location>
</feature>
<dbReference type="Gene3D" id="3.30.60.10">
    <property type="entry name" value="Endochitinase-like"/>
    <property type="match status" value="1"/>
</dbReference>
<gene>
    <name evidence="9" type="ORF">GQX73_g9834</name>
</gene>
<dbReference type="OrthoDB" id="73875at2759"/>
<dbReference type="InterPro" id="IPR001223">
    <property type="entry name" value="Glyco_hydro18_cat"/>
</dbReference>
<proteinExistence type="inferred from homology"/>
<dbReference type="Proteomes" id="UP000481858">
    <property type="component" value="Unassembled WGS sequence"/>
</dbReference>
<comment type="caution">
    <text evidence="9">The sequence shown here is derived from an EMBL/GenBank/DDBJ whole genome shotgun (WGS) entry which is preliminary data.</text>
</comment>
<dbReference type="InterPro" id="IPR050314">
    <property type="entry name" value="Glycosyl_Hydrlase_18"/>
</dbReference>
<feature type="disulfide bond" evidence="4">
    <location>
        <begin position="124"/>
        <end position="138"/>
    </location>
</feature>
<organism evidence="9 10">
    <name type="scientific">Xylaria multiplex</name>
    <dbReference type="NCBI Taxonomy" id="323545"/>
    <lineage>
        <taxon>Eukaryota</taxon>
        <taxon>Fungi</taxon>
        <taxon>Dikarya</taxon>
        <taxon>Ascomycota</taxon>
        <taxon>Pezizomycotina</taxon>
        <taxon>Sordariomycetes</taxon>
        <taxon>Xylariomycetidae</taxon>
        <taxon>Xylariales</taxon>
        <taxon>Xylariaceae</taxon>
        <taxon>Xylaria</taxon>
    </lineage>
</organism>
<accession>A0A7C8IL25</accession>
<feature type="signal peptide" evidence="6">
    <location>
        <begin position="1"/>
        <end position="21"/>
    </location>
</feature>
<comment type="caution">
    <text evidence="4">Lacks conserved residue(s) required for the propagation of feature annotation.</text>
</comment>
<reference evidence="9 10" key="1">
    <citation type="submission" date="2019-12" db="EMBL/GenBank/DDBJ databases">
        <title>Draft genome sequence of the ascomycete Xylaria multiplex DSM 110363.</title>
        <authorList>
            <person name="Buettner E."/>
            <person name="Kellner H."/>
        </authorList>
    </citation>
    <scope>NUCLEOTIDE SEQUENCE [LARGE SCALE GENOMIC DNA]</scope>
    <source>
        <strain evidence="9 10">DSM 110363</strain>
    </source>
</reference>
<dbReference type="Gene3D" id="3.20.20.80">
    <property type="entry name" value="Glycosidases"/>
    <property type="match status" value="1"/>
</dbReference>
<evidence type="ECO:0000256" key="3">
    <source>
        <dbReference type="ARBA" id="ARBA00022669"/>
    </source>
</evidence>
<dbReference type="PROSITE" id="PS50941">
    <property type="entry name" value="CHIT_BIND_I_2"/>
    <property type="match status" value="1"/>
</dbReference>
<dbReference type="Gene3D" id="3.10.50.10">
    <property type="match status" value="1"/>
</dbReference>
<name>A0A7C8IL25_9PEZI</name>
<dbReference type="SUPFAM" id="SSF54556">
    <property type="entry name" value="Chitinase insertion domain"/>
    <property type="match status" value="1"/>
</dbReference>
<dbReference type="InterPro" id="IPR011583">
    <property type="entry name" value="Chitinase_II/V-like_cat"/>
</dbReference>
<feature type="region of interest" description="Disordered" evidence="5">
    <location>
        <begin position="745"/>
        <end position="767"/>
    </location>
</feature>
<evidence type="ECO:0000256" key="6">
    <source>
        <dbReference type="SAM" id="SignalP"/>
    </source>
</evidence>
<dbReference type="EMBL" id="WUBL01000184">
    <property type="protein sequence ID" value="KAF2963743.1"/>
    <property type="molecule type" value="Genomic_DNA"/>
</dbReference>
<dbReference type="EC" id="3.2.1.14" evidence="2"/>
<dbReference type="InterPro" id="IPR001002">
    <property type="entry name" value="Chitin-bd_1"/>
</dbReference>
<evidence type="ECO:0000256" key="5">
    <source>
        <dbReference type="SAM" id="MobiDB-lite"/>
    </source>
</evidence>
<dbReference type="CDD" id="cd11618">
    <property type="entry name" value="ChtBD1_1"/>
    <property type="match status" value="1"/>
</dbReference>
<evidence type="ECO:0000256" key="4">
    <source>
        <dbReference type="PROSITE-ProRule" id="PRU00261"/>
    </source>
</evidence>
<dbReference type="InterPro" id="IPR018371">
    <property type="entry name" value="Chitin-binding_1_CS"/>
</dbReference>
<dbReference type="GO" id="GO:0008843">
    <property type="term" value="F:endochitinase activity"/>
    <property type="evidence" value="ECO:0007669"/>
    <property type="project" value="UniProtKB-EC"/>
</dbReference>
<dbReference type="Pfam" id="PF00187">
    <property type="entry name" value="Chitin_bind_1"/>
    <property type="match status" value="1"/>
</dbReference>
<dbReference type="InterPro" id="IPR036861">
    <property type="entry name" value="Endochitinase-like_sf"/>
</dbReference>
<dbReference type="PROSITE" id="PS00026">
    <property type="entry name" value="CHIT_BIND_I_1"/>
    <property type="match status" value="1"/>
</dbReference>
<dbReference type="InterPro" id="IPR017853">
    <property type="entry name" value="GH"/>
</dbReference>
<keyword evidence="3 4" id="KW-0147">Chitin-binding</keyword>
<feature type="domain" description="GH18" evidence="8">
    <location>
        <begin position="166"/>
        <end position="531"/>
    </location>
</feature>
<keyword evidence="6" id="KW-0732">Signal</keyword>
<comment type="similarity">
    <text evidence="1">Belongs to the glycosyl hydrolase 18 family. Chitinase class V subfamily.</text>
</comment>
<dbReference type="SUPFAM" id="SSF57016">
    <property type="entry name" value="Plant lectins/antimicrobial peptides"/>
    <property type="match status" value="1"/>
</dbReference>
<sequence>MRYSLLTSSLVLAGWLFGDYGACQNSTLSNDTSVDQVSPSYFNLNSAFSLLGTDLPAEALDLPIGTCNNETPCPNGACCGTHSGLCGYSPAECGVGNCSSNCNAKAECGQYGRPGKQNCPLNVCCSEFGFCGSINDFCGKGCQEGFGSCGDVKRPSCNKDGGSVNDRNIGYYETWANTRACQSVAPEDLNLNGFTHINFAFVFFDANTFQFLPMDKNAGELLHRFTKLKEKKPGLQTWVSVGGWSFNDPGPYQLAFSNMASTSANRKTFVNNAIKFMDTYGFTGMDLDWEYPSADDRGGRVEDSANFVLLSQDIKAAFGSKYGYTITLPASYWYLQHFELAKHQPSVDWFNLMSYDLHGVWDAASKAIGPKVGTHTNITEIDLGLDLLWRAGVKPEKVVLGQGYYGRSFTLSDPSCNTPNGVCLFSEGAKAGRCSKAPGILTLQEINEIIAEKSLKPVHDTKAGVKWITWDRDQWVSYDDDETLKQKREFANSRCLGGLMVWAMDQVDQQAKSLNYPSDWTDEEISDAESLYQDQAAQGVCYTTKCGEKCSPGDHEASQMNGQPGQLSTMDRCAKGEFRRLCCAKGTVMGVCKWRGYRGLGLVCSGGCGEGETEITQNTNHHSDTEDQSCTGGTQSYCCAGFKPPITKEQVEDEFKDRAKELAIEAAETVALELAAKAFCRIAITAALTPLTFIPFVGWIIRLAVQAAVPALANLCAKGIAKGGKSVFKFMGKDYDVKLDKPLTTKKDRGKSADPTKPSGKTQTCSRRNTRLIKRLRDHVTTITKTDPASEVIKQSTCDYREYSQACLHYSSVISRRPALGRLTCVNARPIQLGDIREVRNEYLRNHHTDWVNGWMRSQGVDCERDEFPPAAIWQARNRDVWIRFSPGAENGRAGSLFRLCPPQVKIETVGRATMDHIVIACHGRNTEVWSETVKVIDTVLDLQFSNMPNNIVDQGLTANPCWPETLVDDPGFALNFNDPWYNRVANRPRQMFRQYYPAPPGPQFTNGKINQPGWDKRDIQPEDIYVDQGNSSRRVTEEELLEDFGLLKCADEECSRELEALGVASLPVIGAQLTSPQTVEATATSAGDVVTVSATATESAHTTLSTIYSVATRVLGAAEALITKSVEHALYEYDFEYDGEDDYY</sequence>
<dbReference type="InParanoid" id="A0A7C8IL25"/>
<feature type="chain" id="PRO_5028880961" description="chitinase" evidence="6">
    <location>
        <begin position="22"/>
        <end position="1145"/>
    </location>
</feature>
<keyword evidence="4" id="KW-1015">Disulfide bond</keyword>
<evidence type="ECO:0000259" key="7">
    <source>
        <dbReference type="PROSITE" id="PS50941"/>
    </source>
</evidence>
<evidence type="ECO:0000259" key="8">
    <source>
        <dbReference type="PROSITE" id="PS51910"/>
    </source>
</evidence>
<dbReference type="PANTHER" id="PTHR11177:SF333">
    <property type="entry name" value="CHITINASE"/>
    <property type="match status" value="1"/>
</dbReference>
<feature type="disulfide bond" evidence="4">
    <location>
        <begin position="119"/>
        <end position="131"/>
    </location>
</feature>
<feature type="compositionally biased region" description="Basic and acidic residues" evidence="5">
    <location>
        <begin position="745"/>
        <end position="754"/>
    </location>
</feature>